<evidence type="ECO:0000313" key="13">
    <source>
        <dbReference type="EMBL" id="MDC7784739.1"/>
    </source>
</evidence>
<reference evidence="13" key="2">
    <citation type="submission" date="2023-02" db="EMBL/GenBank/DDBJ databases">
        <authorList>
            <person name="Rayyan A."/>
            <person name="Meyer T."/>
            <person name="Kyndt J.A."/>
        </authorList>
    </citation>
    <scope>NUCLEOTIDE SEQUENCE</scope>
    <source>
        <strain evidence="13">DSM 9987</strain>
    </source>
</reference>
<dbReference type="InterPro" id="IPR027417">
    <property type="entry name" value="P-loop_NTPase"/>
</dbReference>
<dbReference type="InterPro" id="IPR008995">
    <property type="entry name" value="Mo/tungstate-bd_C_term_dom"/>
</dbReference>
<feature type="domain" description="Mop" evidence="12">
    <location>
        <begin position="299"/>
        <end position="366"/>
    </location>
</feature>
<dbReference type="InterPro" id="IPR050334">
    <property type="entry name" value="Molybdenum_import_ModC"/>
</dbReference>
<evidence type="ECO:0000256" key="10">
    <source>
        <dbReference type="PROSITE-ProRule" id="PRU01213"/>
    </source>
</evidence>
<keyword evidence="8" id="KW-1278">Translocase</keyword>
<keyword evidence="5" id="KW-0997">Cell inner membrane</keyword>
<evidence type="ECO:0000256" key="3">
    <source>
        <dbReference type="ARBA" id="ARBA00022475"/>
    </source>
</evidence>
<dbReference type="Proteomes" id="UP001165652">
    <property type="component" value="Unassembled WGS sequence"/>
</dbReference>
<evidence type="ECO:0000259" key="11">
    <source>
        <dbReference type="PROSITE" id="PS50893"/>
    </source>
</evidence>
<comment type="caution">
    <text evidence="13">The sequence shown here is derived from an EMBL/GenBank/DDBJ whole genome shotgun (WGS) entry which is preliminary data.</text>
</comment>
<dbReference type="Gene3D" id="3.40.50.300">
    <property type="entry name" value="P-loop containing nucleotide triphosphate hydrolases"/>
    <property type="match status" value="1"/>
</dbReference>
<dbReference type="InterPro" id="IPR011868">
    <property type="entry name" value="ModC_ABC_ATP-bd"/>
</dbReference>
<evidence type="ECO:0000256" key="8">
    <source>
        <dbReference type="ARBA" id="ARBA00022967"/>
    </source>
</evidence>
<dbReference type="Gene3D" id="2.40.50.100">
    <property type="match status" value="1"/>
</dbReference>
<dbReference type="GO" id="GO:0005524">
    <property type="term" value="F:ATP binding"/>
    <property type="evidence" value="ECO:0007669"/>
    <property type="project" value="UniProtKB-KW"/>
</dbReference>
<keyword evidence="9" id="KW-0472">Membrane</keyword>
<dbReference type="PROSITE" id="PS51866">
    <property type="entry name" value="MOP"/>
    <property type="match status" value="1"/>
</dbReference>
<dbReference type="InterPro" id="IPR003439">
    <property type="entry name" value="ABC_transporter-like_ATP-bd"/>
</dbReference>
<keyword evidence="3" id="KW-1003">Cell membrane</keyword>
<sequence>MHEAAARNGITARFGLDFPSFALDVDLVLPARGVTAIFGPSGSGKTTVLRCVAGLERATTGFLAYDGQVWQDEARRVFVPTHRRPIGVVFQEASLFQHLSVMGNLKYGMTRAGLSPEQAGLDAIVALLGIEHLLARGTKTLSGGERQRIAIARALLRRPRLLLMDEPLAALDLKRKSEILPYLERLHDELDIPILYVSHAPEEVARLADHLVLMDGGKVIAQGPLSETMGRLDLASRFADDVSVVLPVTIGAHDDDDLTRLDFASGAIVVGRRPEPVGRKLRCRIRARDVSLSLGNHADMSIVNILPATVTALGETPVPGHILVETALSGGERLVARITKRSSTQLGIRPGVPVYAQVKAVALFGE</sequence>
<dbReference type="PROSITE" id="PS00211">
    <property type="entry name" value="ABC_TRANSPORTER_1"/>
    <property type="match status" value="1"/>
</dbReference>
<dbReference type="EMBL" id="JAQQLI010000003">
    <property type="protein sequence ID" value="MDC7784739.1"/>
    <property type="molecule type" value="Genomic_DNA"/>
</dbReference>
<keyword evidence="14" id="KW-1185">Reference proteome</keyword>
<evidence type="ECO:0000256" key="1">
    <source>
        <dbReference type="ARBA" id="ARBA00005417"/>
    </source>
</evidence>
<organism evidence="13 14">
    <name type="scientific">Rhodoplanes tepidamans</name>
    <name type="common">Rhodoplanes cryptolactis</name>
    <dbReference type="NCBI Taxonomy" id="200616"/>
    <lineage>
        <taxon>Bacteria</taxon>
        <taxon>Pseudomonadati</taxon>
        <taxon>Pseudomonadota</taxon>
        <taxon>Alphaproteobacteria</taxon>
        <taxon>Hyphomicrobiales</taxon>
        <taxon>Nitrobacteraceae</taxon>
        <taxon>Rhodoplanes</taxon>
    </lineage>
</organism>
<dbReference type="RefSeq" id="WP_272775585.1">
    <property type="nucleotide sequence ID" value="NZ_JAQQLI010000003.1"/>
</dbReference>
<dbReference type="InterPro" id="IPR004606">
    <property type="entry name" value="Mop_domain"/>
</dbReference>
<dbReference type="InterPro" id="IPR017871">
    <property type="entry name" value="ABC_transporter-like_CS"/>
</dbReference>
<evidence type="ECO:0000256" key="7">
    <source>
        <dbReference type="ARBA" id="ARBA00022840"/>
    </source>
</evidence>
<reference evidence="13" key="1">
    <citation type="journal article" date="2023" name="Microbiol Resour">
        <title>Genome Sequences of Rhodoplanes serenus and Two Thermotolerant Strains, Rhodoplanes tepidamans and 'Rhodoplanes cryptolactis,' Further Refine the Genus.</title>
        <authorList>
            <person name="Rayyan A.A."/>
            <person name="Kyndt J.A."/>
        </authorList>
    </citation>
    <scope>NUCLEOTIDE SEQUENCE</scope>
    <source>
        <strain evidence="13">DSM 9987</strain>
    </source>
</reference>
<dbReference type="InterPro" id="IPR005116">
    <property type="entry name" value="Transp-assoc_OB_typ1"/>
</dbReference>
<dbReference type="InterPro" id="IPR003593">
    <property type="entry name" value="AAA+_ATPase"/>
</dbReference>
<evidence type="ECO:0000259" key="12">
    <source>
        <dbReference type="PROSITE" id="PS51866"/>
    </source>
</evidence>
<name>A0ABT5J527_RHOTP</name>
<accession>A0ABT5J527</accession>
<dbReference type="Pfam" id="PF00005">
    <property type="entry name" value="ABC_tran"/>
    <property type="match status" value="1"/>
</dbReference>
<evidence type="ECO:0000256" key="9">
    <source>
        <dbReference type="ARBA" id="ARBA00023136"/>
    </source>
</evidence>
<feature type="domain" description="ABC transporter" evidence="11">
    <location>
        <begin position="5"/>
        <end position="241"/>
    </location>
</feature>
<evidence type="ECO:0000313" key="14">
    <source>
        <dbReference type="Proteomes" id="UP001165652"/>
    </source>
</evidence>
<proteinExistence type="inferred from homology"/>
<keyword evidence="4 10" id="KW-0500">Molybdenum</keyword>
<dbReference type="Pfam" id="PF03459">
    <property type="entry name" value="TOBE"/>
    <property type="match status" value="1"/>
</dbReference>
<dbReference type="NCBIfam" id="TIGR02142">
    <property type="entry name" value="modC_ABC"/>
    <property type="match status" value="1"/>
</dbReference>
<keyword evidence="6" id="KW-0547">Nucleotide-binding</keyword>
<evidence type="ECO:0000256" key="2">
    <source>
        <dbReference type="ARBA" id="ARBA00022448"/>
    </source>
</evidence>
<comment type="similarity">
    <text evidence="1">Belongs to the ABC transporter superfamily.</text>
</comment>
<dbReference type="SUPFAM" id="SSF50331">
    <property type="entry name" value="MOP-like"/>
    <property type="match status" value="1"/>
</dbReference>
<protein>
    <submittedName>
        <fullName evidence="13">Molybdenum ABC transporter ATP-binding protein</fullName>
    </submittedName>
</protein>
<keyword evidence="7 13" id="KW-0067">ATP-binding</keyword>
<dbReference type="SUPFAM" id="SSF52540">
    <property type="entry name" value="P-loop containing nucleoside triphosphate hydrolases"/>
    <property type="match status" value="1"/>
</dbReference>
<keyword evidence="2" id="KW-0813">Transport</keyword>
<dbReference type="PROSITE" id="PS50893">
    <property type="entry name" value="ABC_TRANSPORTER_2"/>
    <property type="match status" value="1"/>
</dbReference>
<evidence type="ECO:0000256" key="6">
    <source>
        <dbReference type="ARBA" id="ARBA00022741"/>
    </source>
</evidence>
<evidence type="ECO:0000256" key="5">
    <source>
        <dbReference type="ARBA" id="ARBA00022519"/>
    </source>
</evidence>
<dbReference type="PANTHER" id="PTHR43514:SF10">
    <property type="entry name" value="MOLYBDENUM IMPORT ATP-BINDING PROTEIN MODC 2"/>
    <property type="match status" value="1"/>
</dbReference>
<dbReference type="PANTHER" id="PTHR43514">
    <property type="entry name" value="ABC TRANSPORTER I FAMILY MEMBER 10"/>
    <property type="match status" value="1"/>
</dbReference>
<evidence type="ECO:0000256" key="4">
    <source>
        <dbReference type="ARBA" id="ARBA00022505"/>
    </source>
</evidence>
<dbReference type="SMART" id="SM00382">
    <property type="entry name" value="AAA"/>
    <property type="match status" value="1"/>
</dbReference>
<gene>
    <name evidence="13" type="primary">modC</name>
    <name evidence="13" type="ORF">PQJ73_03505</name>
</gene>